<gene>
    <name evidence="2" type="ORF">MELLADRAFT_124116</name>
</gene>
<dbReference type="EMBL" id="GL883100">
    <property type="protein sequence ID" value="EGG08522.1"/>
    <property type="molecule type" value="Genomic_DNA"/>
</dbReference>
<organism evidence="3">
    <name type="scientific">Melampsora larici-populina (strain 98AG31 / pathotype 3-4-7)</name>
    <name type="common">Poplar leaf rust fungus</name>
    <dbReference type="NCBI Taxonomy" id="747676"/>
    <lineage>
        <taxon>Eukaryota</taxon>
        <taxon>Fungi</taxon>
        <taxon>Dikarya</taxon>
        <taxon>Basidiomycota</taxon>
        <taxon>Pucciniomycotina</taxon>
        <taxon>Pucciniomycetes</taxon>
        <taxon>Pucciniales</taxon>
        <taxon>Melampsoraceae</taxon>
        <taxon>Melampsora</taxon>
    </lineage>
</organism>
<accession>F4RGK3</accession>
<dbReference type="RefSeq" id="XP_007408108.1">
    <property type="nucleotide sequence ID" value="XM_007408046.1"/>
</dbReference>
<protein>
    <submittedName>
        <fullName evidence="2">Secreted protein</fullName>
    </submittedName>
</protein>
<dbReference type="KEGG" id="mlr:MELLADRAFT_124116"/>
<keyword evidence="1" id="KW-0732">Signal</keyword>
<reference evidence="3" key="1">
    <citation type="journal article" date="2011" name="Proc. Natl. Acad. Sci. U.S.A.">
        <title>Obligate biotrophy features unraveled by the genomic analysis of rust fungi.</title>
        <authorList>
            <person name="Duplessis S."/>
            <person name="Cuomo C.A."/>
            <person name="Lin Y.-C."/>
            <person name="Aerts A."/>
            <person name="Tisserant E."/>
            <person name="Veneault-Fourrey C."/>
            <person name="Joly D.L."/>
            <person name="Hacquard S."/>
            <person name="Amselem J."/>
            <person name="Cantarel B.L."/>
            <person name="Chiu R."/>
            <person name="Coutinho P.M."/>
            <person name="Feau N."/>
            <person name="Field M."/>
            <person name="Frey P."/>
            <person name="Gelhaye E."/>
            <person name="Goldberg J."/>
            <person name="Grabherr M.G."/>
            <person name="Kodira C.D."/>
            <person name="Kohler A."/>
            <person name="Kuees U."/>
            <person name="Lindquist E.A."/>
            <person name="Lucas S.M."/>
            <person name="Mago R."/>
            <person name="Mauceli E."/>
            <person name="Morin E."/>
            <person name="Murat C."/>
            <person name="Pangilinan J.L."/>
            <person name="Park R."/>
            <person name="Pearson M."/>
            <person name="Quesneville H."/>
            <person name="Rouhier N."/>
            <person name="Sakthikumar S."/>
            <person name="Salamov A.A."/>
            <person name="Schmutz J."/>
            <person name="Selles B."/>
            <person name="Shapiro H."/>
            <person name="Tanguay P."/>
            <person name="Tuskan G.A."/>
            <person name="Henrissat B."/>
            <person name="Van de Peer Y."/>
            <person name="Rouze P."/>
            <person name="Ellis J.G."/>
            <person name="Dodds P.N."/>
            <person name="Schein J.E."/>
            <person name="Zhong S."/>
            <person name="Hamelin R.C."/>
            <person name="Grigoriev I.V."/>
            <person name="Szabo L.J."/>
            <person name="Martin F."/>
        </authorList>
    </citation>
    <scope>NUCLEOTIDE SEQUENCE [LARGE SCALE GENOMIC DNA]</scope>
    <source>
        <strain evidence="3">98AG31 / pathotype 3-4-7</strain>
    </source>
</reference>
<evidence type="ECO:0000313" key="3">
    <source>
        <dbReference type="Proteomes" id="UP000001072"/>
    </source>
</evidence>
<dbReference type="OrthoDB" id="10320651at2759"/>
<name>F4RGK3_MELLP</name>
<dbReference type="InParanoid" id="F4RGK3"/>
<dbReference type="AlphaFoldDB" id="F4RGK3"/>
<evidence type="ECO:0000313" key="2">
    <source>
        <dbReference type="EMBL" id="EGG08522.1"/>
    </source>
</evidence>
<feature type="signal peptide" evidence="1">
    <location>
        <begin position="1"/>
        <end position="24"/>
    </location>
</feature>
<keyword evidence="3" id="KW-1185">Reference proteome</keyword>
<dbReference type="HOGENOM" id="CLU_1326639_0_0_1"/>
<dbReference type="Proteomes" id="UP000001072">
    <property type="component" value="Unassembled WGS sequence"/>
</dbReference>
<evidence type="ECO:0000256" key="1">
    <source>
        <dbReference type="SAM" id="SignalP"/>
    </source>
</evidence>
<dbReference type="GeneID" id="18926623"/>
<proteinExistence type="predicted"/>
<feature type="chain" id="PRO_5003320776" evidence="1">
    <location>
        <begin position="25"/>
        <end position="207"/>
    </location>
</feature>
<dbReference type="VEuPathDB" id="FungiDB:MELLADRAFT_124116"/>
<sequence>MNSRHSFLLTLTLLSLTIINPGLCVPQQPVVKKQTTSDPNSINYDTYDTNTNTVSHTFGPSEQLCALTWSNEAIRGKFQTTTTPPTFYCKNSGGLSYRCGGCGLVSSPNPIGPSDRKRMTTMSGKAYSCTAKNERGISVQVGDSTCIAYSIADGGAGTIHCLSPTFEYLECSIGDNFPAFDRISCTGCLLYEADKSDQGGIFRTSAP</sequence>